<name>A0A4S8KJU7_DENBC</name>
<dbReference type="Proteomes" id="UP000297245">
    <property type="component" value="Unassembled WGS sequence"/>
</dbReference>
<organism evidence="2 3">
    <name type="scientific">Dendrothele bispora (strain CBS 962.96)</name>
    <dbReference type="NCBI Taxonomy" id="1314807"/>
    <lineage>
        <taxon>Eukaryota</taxon>
        <taxon>Fungi</taxon>
        <taxon>Dikarya</taxon>
        <taxon>Basidiomycota</taxon>
        <taxon>Agaricomycotina</taxon>
        <taxon>Agaricomycetes</taxon>
        <taxon>Agaricomycetidae</taxon>
        <taxon>Agaricales</taxon>
        <taxon>Agaricales incertae sedis</taxon>
        <taxon>Dendrothele</taxon>
    </lineage>
</organism>
<accession>A0A4S8KJU7</accession>
<reference evidence="2 3" key="1">
    <citation type="journal article" date="2019" name="Nat. Ecol. Evol.">
        <title>Megaphylogeny resolves global patterns of mushroom evolution.</title>
        <authorList>
            <person name="Varga T."/>
            <person name="Krizsan K."/>
            <person name="Foldi C."/>
            <person name="Dima B."/>
            <person name="Sanchez-Garcia M."/>
            <person name="Sanchez-Ramirez S."/>
            <person name="Szollosi G.J."/>
            <person name="Szarkandi J.G."/>
            <person name="Papp V."/>
            <person name="Albert L."/>
            <person name="Andreopoulos W."/>
            <person name="Angelini C."/>
            <person name="Antonin V."/>
            <person name="Barry K.W."/>
            <person name="Bougher N.L."/>
            <person name="Buchanan P."/>
            <person name="Buyck B."/>
            <person name="Bense V."/>
            <person name="Catcheside P."/>
            <person name="Chovatia M."/>
            <person name="Cooper J."/>
            <person name="Damon W."/>
            <person name="Desjardin D."/>
            <person name="Finy P."/>
            <person name="Geml J."/>
            <person name="Haridas S."/>
            <person name="Hughes K."/>
            <person name="Justo A."/>
            <person name="Karasinski D."/>
            <person name="Kautmanova I."/>
            <person name="Kiss B."/>
            <person name="Kocsube S."/>
            <person name="Kotiranta H."/>
            <person name="LaButti K.M."/>
            <person name="Lechner B.E."/>
            <person name="Liimatainen K."/>
            <person name="Lipzen A."/>
            <person name="Lukacs Z."/>
            <person name="Mihaltcheva S."/>
            <person name="Morgado L.N."/>
            <person name="Niskanen T."/>
            <person name="Noordeloos M.E."/>
            <person name="Ohm R.A."/>
            <person name="Ortiz-Santana B."/>
            <person name="Ovrebo C."/>
            <person name="Racz N."/>
            <person name="Riley R."/>
            <person name="Savchenko A."/>
            <person name="Shiryaev A."/>
            <person name="Soop K."/>
            <person name="Spirin V."/>
            <person name="Szebenyi C."/>
            <person name="Tomsovsky M."/>
            <person name="Tulloss R.E."/>
            <person name="Uehling J."/>
            <person name="Grigoriev I.V."/>
            <person name="Vagvolgyi C."/>
            <person name="Papp T."/>
            <person name="Martin F.M."/>
            <person name="Miettinen O."/>
            <person name="Hibbett D.S."/>
            <person name="Nagy L.G."/>
        </authorList>
    </citation>
    <scope>NUCLEOTIDE SEQUENCE [LARGE SCALE GENOMIC DNA]</scope>
    <source>
        <strain evidence="2 3">CBS 962.96</strain>
    </source>
</reference>
<dbReference type="AlphaFoldDB" id="A0A4S8KJU7"/>
<sequence>MSNTPDTGHPSNSPIRLNIDEPDDDFVQAKKMSQLIIPNNFMQLLPAEKALENVPGLEG</sequence>
<feature type="compositionally biased region" description="Polar residues" evidence="1">
    <location>
        <begin position="1"/>
        <end position="15"/>
    </location>
</feature>
<gene>
    <name evidence="2" type="ORF">K435DRAFT_880431</name>
</gene>
<evidence type="ECO:0000256" key="1">
    <source>
        <dbReference type="SAM" id="MobiDB-lite"/>
    </source>
</evidence>
<dbReference type="EMBL" id="ML181758">
    <property type="protein sequence ID" value="THU75641.1"/>
    <property type="molecule type" value="Genomic_DNA"/>
</dbReference>
<protein>
    <submittedName>
        <fullName evidence="2">Uncharacterized protein</fullName>
    </submittedName>
</protein>
<evidence type="ECO:0000313" key="2">
    <source>
        <dbReference type="EMBL" id="THU75641.1"/>
    </source>
</evidence>
<keyword evidence="3" id="KW-1185">Reference proteome</keyword>
<evidence type="ECO:0000313" key="3">
    <source>
        <dbReference type="Proteomes" id="UP000297245"/>
    </source>
</evidence>
<proteinExistence type="predicted"/>
<feature type="region of interest" description="Disordered" evidence="1">
    <location>
        <begin position="1"/>
        <end position="20"/>
    </location>
</feature>